<protein>
    <submittedName>
        <fullName evidence="2">Alpha/beta-Hydrolase</fullName>
    </submittedName>
</protein>
<dbReference type="AlphaFoldDB" id="A0A060M1V3"/>
<dbReference type="EMBL" id="CP003923">
    <property type="protein sequence ID" value="AIC96005.1"/>
    <property type="molecule type" value="Genomic_DNA"/>
</dbReference>
<feature type="domain" description="Phospholipase/carboxylesterase/thioesterase" evidence="1">
    <location>
        <begin position="68"/>
        <end position="194"/>
    </location>
</feature>
<evidence type="ECO:0000259" key="1">
    <source>
        <dbReference type="Pfam" id="PF02230"/>
    </source>
</evidence>
<proteinExistence type="predicted"/>
<dbReference type="eggNOG" id="COG0400">
    <property type="taxonomic scope" value="Bacteria"/>
</dbReference>
<dbReference type="KEGG" id="ble:BleG1_3458"/>
<keyword evidence="3" id="KW-1185">Reference proteome</keyword>
<dbReference type="SUPFAM" id="SSF53474">
    <property type="entry name" value="alpha/beta-Hydrolases"/>
    <property type="match status" value="1"/>
</dbReference>
<dbReference type="Gene3D" id="3.40.50.1820">
    <property type="entry name" value="alpha/beta hydrolase"/>
    <property type="match status" value="1"/>
</dbReference>
<reference evidence="2 3" key="1">
    <citation type="journal article" date="2014" name="Gene">
        <title>A comparative genomic analysis of the alkalitolerant soil bacterium Bacillus lehensis G1.</title>
        <authorList>
            <person name="Noor Y.M."/>
            <person name="Samsulrizal N.H."/>
            <person name="Jema'on N.A."/>
            <person name="Low K.O."/>
            <person name="Ramli A.N."/>
            <person name="Alias N.I."/>
            <person name="Damis S.I."/>
            <person name="Fuzi S.F."/>
            <person name="Isa M.N."/>
            <person name="Murad A.M."/>
            <person name="Raih M.F."/>
            <person name="Bakar F.D."/>
            <person name="Najimudin N."/>
            <person name="Mahadi N.M."/>
            <person name="Illias R.M."/>
        </authorList>
    </citation>
    <scope>NUCLEOTIDE SEQUENCE [LARGE SCALE GENOMIC DNA]</scope>
    <source>
        <strain evidence="2 3">G1</strain>
    </source>
</reference>
<dbReference type="InterPro" id="IPR003140">
    <property type="entry name" value="PLipase/COase/thioEstase"/>
</dbReference>
<dbReference type="Pfam" id="PF02230">
    <property type="entry name" value="Abhydrolase_2"/>
    <property type="match status" value="1"/>
</dbReference>
<organism evidence="2 3">
    <name type="scientific">Shouchella lehensis G1</name>
    <dbReference type="NCBI Taxonomy" id="1246626"/>
    <lineage>
        <taxon>Bacteria</taxon>
        <taxon>Bacillati</taxon>
        <taxon>Bacillota</taxon>
        <taxon>Bacilli</taxon>
        <taxon>Bacillales</taxon>
        <taxon>Bacillaceae</taxon>
        <taxon>Shouchella</taxon>
    </lineage>
</organism>
<dbReference type="RefSeq" id="WP_051667648.1">
    <property type="nucleotide sequence ID" value="NZ_CP003923.1"/>
</dbReference>
<dbReference type="STRING" id="1246626.BleG1_3458"/>
<dbReference type="InterPro" id="IPR029058">
    <property type="entry name" value="AB_hydrolase_fold"/>
</dbReference>
<name>A0A060M1V3_9BACI</name>
<dbReference type="PATRIC" id="fig|1246626.3.peg.3447"/>
<accession>A0A060M1V3</accession>
<evidence type="ECO:0000313" key="2">
    <source>
        <dbReference type="EMBL" id="AIC96005.1"/>
    </source>
</evidence>
<gene>
    <name evidence="2" type="ORF">BleG1_3458</name>
</gene>
<sequence>MHYFFHRSQTSTDTFILLHGSAGRESDLLDIAGDLDVSFSVIGLRGEIRDEKGFRYFSRPVEGAFNYKDISYRTKRIHQTIDAILAENEAPHGKCHLIGYSNGANVATSLLLMYPQDYTSAILFHPSNLFQNPKEVPLSHTKIFISAGATDTLVPPGEAFALQTQLNQFGAETKLSLTDYGHALTNADIEEATNWWESNYGGAL</sequence>
<evidence type="ECO:0000313" key="3">
    <source>
        <dbReference type="Proteomes" id="UP000027142"/>
    </source>
</evidence>
<dbReference type="GO" id="GO:0016787">
    <property type="term" value="F:hydrolase activity"/>
    <property type="evidence" value="ECO:0007669"/>
    <property type="project" value="UniProtKB-KW"/>
</dbReference>
<dbReference type="Proteomes" id="UP000027142">
    <property type="component" value="Chromosome"/>
</dbReference>
<dbReference type="OrthoDB" id="9796570at2"/>
<dbReference type="HOGENOM" id="CLU_049413_6_1_9"/>
<keyword evidence="2" id="KW-0378">Hydrolase</keyword>